<proteinExistence type="predicted"/>
<evidence type="ECO:0008006" key="4">
    <source>
        <dbReference type="Google" id="ProtNLM"/>
    </source>
</evidence>
<organism evidence="2 3">
    <name type="scientific">Zymoseptoria tritici (strain ST99CH_3D7)</name>
    <dbReference type="NCBI Taxonomy" id="1276538"/>
    <lineage>
        <taxon>Eukaryota</taxon>
        <taxon>Fungi</taxon>
        <taxon>Dikarya</taxon>
        <taxon>Ascomycota</taxon>
        <taxon>Pezizomycotina</taxon>
        <taxon>Dothideomycetes</taxon>
        <taxon>Dothideomycetidae</taxon>
        <taxon>Mycosphaerellales</taxon>
        <taxon>Mycosphaerellaceae</taxon>
        <taxon>Zymoseptoria</taxon>
    </lineage>
</organism>
<name>A0A1X7S8V2_ZYMT9</name>
<evidence type="ECO:0000313" key="2">
    <source>
        <dbReference type="EMBL" id="SMQ55831.1"/>
    </source>
</evidence>
<evidence type="ECO:0000313" key="3">
    <source>
        <dbReference type="Proteomes" id="UP000215127"/>
    </source>
</evidence>
<feature type="signal peptide" evidence="1">
    <location>
        <begin position="1"/>
        <end position="20"/>
    </location>
</feature>
<evidence type="ECO:0000256" key="1">
    <source>
        <dbReference type="SAM" id="SignalP"/>
    </source>
</evidence>
<accession>A0A1X7S8V2</accession>
<keyword evidence="1" id="KW-0732">Signal</keyword>
<keyword evidence="3" id="KW-1185">Reference proteome</keyword>
<protein>
    <recommendedName>
        <fullName evidence="4">Extracellular membrane protein CFEM domain-containing protein</fullName>
    </recommendedName>
</protein>
<dbReference type="Proteomes" id="UP000215127">
    <property type="component" value="Chromosome 12"/>
</dbReference>
<dbReference type="AlphaFoldDB" id="A0A1X7S8V2"/>
<feature type="chain" id="PRO_5010886224" description="Extracellular membrane protein CFEM domain-containing protein" evidence="1">
    <location>
        <begin position="21"/>
        <end position="83"/>
    </location>
</feature>
<sequence>MKFLTSLLLAATTILATVHAGDRMQCRGRTDAYVKDLCENASGRYESPTYCCLSADYHDYFIAQCNSVKGGVGSDAPADPVNC</sequence>
<reference evidence="2 3" key="1">
    <citation type="submission" date="2016-06" db="EMBL/GenBank/DDBJ databases">
        <authorList>
            <person name="Kjaerup R.B."/>
            <person name="Dalgaard T.S."/>
            <person name="Juul-Madsen H.R."/>
        </authorList>
    </citation>
    <scope>NUCLEOTIDE SEQUENCE [LARGE SCALE GENOMIC DNA]</scope>
</reference>
<gene>
    <name evidence="2" type="ORF">ZT3D7_G10986</name>
</gene>
<dbReference type="EMBL" id="LT853703">
    <property type="protein sequence ID" value="SMQ55831.1"/>
    <property type="molecule type" value="Genomic_DNA"/>
</dbReference>